<evidence type="ECO:0000259" key="4">
    <source>
        <dbReference type="Pfam" id="PF05048"/>
    </source>
</evidence>
<evidence type="ECO:0000256" key="3">
    <source>
        <dbReference type="ARBA" id="ARBA00022786"/>
    </source>
</evidence>
<dbReference type="NCBIfam" id="TIGR03804">
    <property type="entry name" value="para_beta_helix"/>
    <property type="match status" value="4"/>
</dbReference>
<feature type="domain" description="Periplasmic copper-binding protein NosD beta helix" evidence="4">
    <location>
        <begin position="195"/>
        <end position="361"/>
    </location>
</feature>
<dbReference type="EMBL" id="SOJN01000139">
    <property type="protein sequence ID" value="TET44074.1"/>
    <property type="molecule type" value="Genomic_DNA"/>
</dbReference>
<dbReference type="Proteomes" id="UP000315525">
    <property type="component" value="Unassembled WGS sequence"/>
</dbReference>
<protein>
    <submittedName>
        <fullName evidence="5">DUF1565 domain-containing protein</fullName>
    </submittedName>
</protein>
<dbReference type="SUPFAM" id="SSF51126">
    <property type="entry name" value="Pectin lyase-like"/>
    <property type="match status" value="1"/>
</dbReference>
<dbReference type="PANTHER" id="PTHR22990">
    <property type="entry name" value="F-BOX ONLY PROTEIN"/>
    <property type="match status" value="1"/>
</dbReference>
<feature type="non-terminal residue" evidence="5">
    <location>
        <position position="482"/>
    </location>
</feature>
<comment type="caution">
    <text evidence="5">The sequence shown here is derived from an EMBL/GenBank/DDBJ whole genome shotgun (WGS) entry which is preliminary data.</text>
</comment>
<organism evidence="5 6">
    <name type="scientific">candidate division TA06 bacterium</name>
    <dbReference type="NCBI Taxonomy" id="2250710"/>
    <lineage>
        <taxon>Bacteria</taxon>
        <taxon>Bacteria division TA06</taxon>
    </lineage>
</organism>
<dbReference type="Pfam" id="PF05048">
    <property type="entry name" value="NosD"/>
    <property type="match status" value="1"/>
</dbReference>
<name>A0A523UNF8_UNCT6</name>
<dbReference type="PANTHER" id="PTHR22990:SF15">
    <property type="entry name" value="F-BOX ONLY PROTEIN 10"/>
    <property type="match status" value="1"/>
</dbReference>
<sequence length="482" mass="53535">MRMTAWKKTHRWSFNQKSNKLLAASVILLFGIEVAASVLNVPSDYPTIQEAVDAASRGDTVKVAPGIYYENVRISKPLVLWGSGGSSTTIDGRKMGRVVSIEAESCLVTGFLVQNSGSTSSTWAGIYILGDDAVIGEMQFLNNGIGVEVEGPYQNAVVRNSSFLDSWTGVFLHHETRNSSIIGNTIVSGKYGRHSQGVRVSWSDLNRIENNRISDGGWGIYLSGPNNNVIQGNRLDGNKQAGIFIYDGYNNLVLKNQISGVDNTSGTGLHFEYANSNVICENVVSDYRVGIWVQRHSDGIISENTIVNNQYGLALDGVETNMVFHNNFVDNEFQAFDHFPSLNDWYHPILLEGNFWSDYHGVDDGSGSGKHSIARDGIGDTDIPHPGADFDFYPFMARNGWRPPKSVKEEALDELAGLMESITHPKIGKHIEHAFRELEKTLSYFSDNWHITKASRVFDREKKVTKEVRKASRSAKKYEIPD</sequence>
<dbReference type="InterPro" id="IPR022441">
    <property type="entry name" value="Para_beta_helix_rpt-2"/>
</dbReference>
<dbReference type="InterPro" id="IPR007742">
    <property type="entry name" value="NosD_dom"/>
</dbReference>
<evidence type="ECO:0000313" key="6">
    <source>
        <dbReference type="Proteomes" id="UP000315525"/>
    </source>
</evidence>
<dbReference type="InterPro" id="IPR011050">
    <property type="entry name" value="Pectin_lyase_fold/virulence"/>
</dbReference>
<keyword evidence="2" id="KW-0677">Repeat</keyword>
<reference evidence="5 6" key="1">
    <citation type="submission" date="2019-03" db="EMBL/GenBank/DDBJ databases">
        <title>Metabolic potential of uncultured bacteria and archaea associated with petroleum seepage in deep-sea sediments.</title>
        <authorList>
            <person name="Dong X."/>
            <person name="Hubert C."/>
        </authorList>
    </citation>
    <scope>NUCLEOTIDE SEQUENCE [LARGE SCALE GENOMIC DNA]</scope>
    <source>
        <strain evidence="5">E44_bin18</strain>
    </source>
</reference>
<proteinExistence type="predicted"/>
<dbReference type="Gene3D" id="2.160.20.10">
    <property type="entry name" value="Single-stranded right-handed beta-helix, Pectin lyase-like"/>
    <property type="match status" value="2"/>
</dbReference>
<evidence type="ECO:0000256" key="2">
    <source>
        <dbReference type="ARBA" id="ARBA00022737"/>
    </source>
</evidence>
<keyword evidence="3" id="KW-0833">Ubl conjugation pathway</keyword>
<dbReference type="InterPro" id="IPR006626">
    <property type="entry name" value="PbH1"/>
</dbReference>
<accession>A0A523UNF8</accession>
<gene>
    <name evidence="5" type="ORF">E3J62_11340</name>
</gene>
<dbReference type="SMART" id="SM00710">
    <property type="entry name" value="PbH1"/>
    <property type="match status" value="8"/>
</dbReference>
<dbReference type="InterPro" id="IPR012334">
    <property type="entry name" value="Pectin_lyas_fold"/>
</dbReference>
<evidence type="ECO:0000313" key="5">
    <source>
        <dbReference type="EMBL" id="TET44074.1"/>
    </source>
</evidence>
<dbReference type="AlphaFoldDB" id="A0A523UNF8"/>
<evidence type="ECO:0000256" key="1">
    <source>
        <dbReference type="ARBA" id="ARBA00004906"/>
    </source>
</evidence>
<comment type="pathway">
    <text evidence="1">Protein modification; protein ubiquitination.</text>
</comment>
<dbReference type="InterPro" id="IPR051550">
    <property type="entry name" value="SCF-Subunits/Alg-Epimerases"/>
</dbReference>